<evidence type="ECO:0000313" key="2">
    <source>
        <dbReference type="EMBL" id="WZN41345.1"/>
    </source>
</evidence>
<dbReference type="Proteomes" id="UP001485459">
    <property type="component" value="Chromosome"/>
</dbReference>
<dbReference type="InterPro" id="IPR050789">
    <property type="entry name" value="Diverse_Enzym_Activities"/>
</dbReference>
<keyword evidence="2" id="KW-0378">Hydrolase</keyword>
<organism evidence="2 3">
    <name type="scientific">Chitinophaga pollutisoli</name>
    <dbReference type="NCBI Taxonomy" id="3133966"/>
    <lineage>
        <taxon>Bacteria</taxon>
        <taxon>Pseudomonadati</taxon>
        <taxon>Bacteroidota</taxon>
        <taxon>Chitinophagia</taxon>
        <taxon>Chitinophagales</taxon>
        <taxon>Chitinophagaceae</taxon>
        <taxon>Chitinophaga</taxon>
    </lineage>
</organism>
<gene>
    <name evidence="2" type="ORF">WJU16_25605</name>
</gene>
<protein>
    <submittedName>
        <fullName evidence="2">Serine hydrolase domain-containing protein</fullName>
        <ecNumber evidence="2">3.1.1.103</ecNumber>
    </submittedName>
</protein>
<dbReference type="RefSeq" id="WP_341836199.1">
    <property type="nucleotide sequence ID" value="NZ_CP149822.1"/>
</dbReference>
<dbReference type="SUPFAM" id="SSF56601">
    <property type="entry name" value="beta-lactamase/transpeptidase-like"/>
    <property type="match status" value="1"/>
</dbReference>
<dbReference type="InterPro" id="IPR001466">
    <property type="entry name" value="Beta-lactam-related"/>
</dbReference>
<accession>A0ABZ2YQ58</accession>
<reference evidence="3" key="1">
    <citation type="submission" date="2024-03" db="EMBL/GenBank/DDBJ databases">
        <title>Chitinophaga horti sp. nov., isolated from garden soil.</title>
        <authorList>
            <person name="Lee D.S."/>
            <person name="Han D.M."/>
            <person name="Baek J.H."/>
            <person name="Choi D.G."/>
            <person name="Jeon J.H."/>
            <person name="Jeon C.O."/>
        </authorList>
    </citation>
    <scope>NUCLEOTIDE SEQUENCE [LARGE SCALE GENOMIC DNA]</scope>
    <source>
        <strain evidence="3">GPA1</strain>
    </source>
</reference>
<dbReference type="PANTHER" id="PTHR43283">
    <property type="entry name" value="BETA-LACTAMASE-RELATED"/>
    <property type="match status" value="1"/>
</dbReference>
<dbReference type="InterPro" id="IPR012338">
    <property type="entry name" value="Beta-lactam/transpept-like"/>
</dbReference>
<dbReference type="PROSITE" id="PS51257">
    <property type="entry name" value="PROKAR_LIPOPROTEIN"/>
    <property type="match status" value="1"/>
</dbReference>
<dbReference type="EC" id="3.1.1.103" evidence="2"/>
<name>A0ABZ2YQ58_9BACT</name>
<proteinExistence type="predicted"/>
<dbReference type="EMBL" id="CP149822">
    <property type="protein sequence ID" value="WZN41345.1"/>
    <property type="molecule type" value="Genomic_DNA"/>
</dbReference>
<dbReference type="Pfam" id="PF00144">
    <property type="entry name" value="Beta-lactamase"/>
    <property type="match status" value="1"/>
</dbReference>
<dbReference type="Gene3D" id="3.40.710.10">
    <property type="entry name" value="DD-peptidase/beta-lactamase superfamily"/>
    <property type="match status" value="1"/>
</dbReference>
<dbReference type="GO" id="GO:0016787">
    <property type="term" value="F:hydrolase activity"/>
    <property type="evidence" value="ECO:0007669"/>
    <property type="project" value="UniProtKB-KW"/>
</dbReference>
<evidence type="ECO:0000313" key="3">
    <source>
        <dbReference type="Proteomes" id="UP001485459"/>
    </source>
</evidence>
<keyword evidence="3" id="KW-1185">Reference proteome</keyword>
<sequence length="380" mass="41478">MKHVIKPFKTLAVSAMTLAGLASCEKEMPIKSNDAYFSTAEFKKNLKAALAGARGYQFAITQNGQVADTAEYGIATVGGAKSDLDMFINVASVTKTLTAATVVQYMLQKDVTIESKIGAWLPASWAVHDTIKKLSFKQLLTHTSGIRGSATEWSSLMTTAASPITAPQSYEYSNINFALFRAILPKLHDSAKFRQRELSLPAADFQLWMSQEYMRLVNLHVLSKAGIPARGCAPVTGKMSMMMTEGPYRLIGSDFGDWSNKCGGGGWVLTTMEMARVIVYLTHSDNILSPEERALMDNNRLGWVARFPVKGGLAYGHDGALYVNRNKEEGLNGGDVGSQTLIIKLPAKVELALGVNSVKDGWRDLYDIVAAAYNKSWVNN</sequence>
<feature type="domain" description="Beta-lactamase-related" evidence="1">
    <location>
        <begin position="43"/>
        <end position="324"/>
    </location>
</feature>
<evidence type="ECO:0000259" key="1">
    <source>
        <dbReference type="Pfam" id="PF00144"/>
    </source>
</evidence>